<evidence type="ECO:0000256" key="2">
    <source>
        <dbReference type="SAM" id="Phobius"/>
    </source>
</evidence>
<feature type="coiled-coil region" evidence="1">
    <location>
        <begin position="74"/>
        <end position="101"/>
    </location>
</feature>
<name>A0A8H3VK21_VENIN</name>
<keyword evidence="2" id="KW-0472">Membrane</keyword>
<keyword evidence="4" id="KW-1185">Reference proteome</keyword>
<proteinExistence type="predicted"/>
<sequence>MMTEILHLLIDHLAFLAIILSPIFWTSLSIYHEEATKSITQQWQQLQLAVNIRPPLTIIAMTEDDSDDEYEQWVDDEIKRFQRLLREIEGVEDEVKGMKEVALFIERTRRWLEGILEASWIC</sequence>
<evidence type="ECO:0000313" key="4">
    <source>
        <dbReference type="Proteomes" id="UP000490939"/>
    </source>
</evidence>
<protein>
    <submittedName>
        <fullName evidence="3">Uncharacterized protein</fullName>
    </submittedName>
</protein>
<evidence type="ECO:0000313" key="3">
    <source>
        <dbReference type="EMBL" id="KAE9990260.1"/>
    </source>
</evidence>
<evidence type="ECO:0000256" key="1">
    <source>
        <dbReference type="SAM" id="Coils"/>
    </source>
</evidence>
<organism evidence="3 4">
    <name type="scientific">Venturia inaequalis</name>
    <name type="common">Apple scab fungus</name>
    <dbReference type="NCBI Taxonomy" id="5025"/>
    <lineage>
        <taxon>Eukaryota</taxon>
        <taxon>Fungi</taxon>
        <taxon>Dikarya</taxon>
        <taxon>Ascomycota</taxon>
        <taxon>Pezizomycotina</taxon>
        <taxon>Dothideomycetes</taxon>
        <taxon>Pleosporomycetidae</taxon>
        <taxon>Venturiales</taxon>
        <taxon>Venturiaceae</taxon>
        <taxon>Venturia</taxon>
    </lineage>
</organism>
<accession>A0A8H3VK21</accession>
<keyword evidence="2" id="KW-1133">Transmembrane helix</keyword>
<keyword evidence="2" id="KW-0812">Transmembrane</keyword>
<keyword evidence="1" id="KW-0175">Coiled coil</keyword>
<feature type="transmembrane region" description="Helical" evidence="2">
    <location>
        <begin position="12"/>
        <end position="31"/>
    </location>
</feature>
<dbReference type="AlphaFoldDB" id="A0A8H3VK21"/>
<reference evidence="3 4" key="1">
    <citation type="submission" date="2019-07" db="EMBL/GenBank/DDBJ databases">
        <title>Venturia inaequalis Genome Resource.</title>
        <authorList>
            <person name="Lichtner F.J."/>
        </authorList>
    </citation>
    <scope>NUCLEOTIDE SEQUENCE [LARGE SCALE GENOMIC DNA]</scope>
    <source>
        <strain evidence="3 4">DMI_063113</strain>
    </source>
</reference>
<dbReference type="EMBL" id="WNWR01000145">
    <property type="protein sequence ID" value="KAE9990260.1"/>
    <property type="molecule type" value="Genomic_DNA"/>
</dbReference>
<comment type="caution">
    <text evidence="3">The sequence shown here is derived from an EMBL/GenBank/DDBJ whole genome shotgun (WGS) entry which is preliminary data.</text>
</comment>
<dbReference type="Proteomes" id="UP000490939">
    <property type="component" value="Unassembled WGS sequence"/>
</dbReference>
<gene>
    <name evidence="3" type="ORF">EG327_001643</name>
</gene>